<dbReference type="RefSeq" id="WP_191615765.1">
    <property type="nucleotide sequence ID" value="NZ_JACYFG010000006.1"/>
</dbReference>
<sequence length="238" mass="26697">MYDRSAAYYDLIYRDLKDYRDEAAKIDALLQRLSPIPHRLLDAGCGTGEHARRLCRDHGYAVDGLDIEPEFASIAQTKNPSGSFRVGDMRDFDLKRSYDAILCLFSSIGYTETLQGLANAFTCFARHLPPGGWLVCEPWITPDAWRDGQVDSVTALDPKSGETITRTRMGETDGLVSVLKIDYDIEDDASFRQFSEIHRLGLFTREQMRSALEAAGFQVTWLPMGLQSDSLIVAQKMG</sequence>
<evidence type="ECO:0000313" key="4">
    <source>
        <dbReference type="EMBL" id="MBD5778634.1"/>
    </source>
</evidence>
<dbReference type="PANTHER" id="PTHR43464">
    <property type="entry name" value="METHYLTRANSFERASE"/>
    <property type="match status" value="1"/>
</dbReference>
<keyword evidence="2" id="KW-0808">Transferase</keyword>
<gene>
    <name evidence="4" type="ORF">IEN85_03970</name>
</gene>
<keyword evidence="1 4" id="KW-0489">Methyltransferase</keyword>
<dbReference type="Gene3D" id="3.40.50.150">
    <property type="entry name" value="Vaccinia Virus protein VP39"/>
    <property type="match status" value="1"/>
</dbReference>
<keyword evidence="3" id="KW-0949">S-adenosyl-L-methionine</keyword>
<keyword evidence="5" id="KW-1185">Reference proteome</keyword>
<dbReference type="EMBL" id="JACYFG010000006">
    <property type="protein sequence ID" value="MBD5778634.1"/>
    <property type="molecule type" value="Genomic_DNA"/>
</dbReference>
<name>A0A927IGB7_9BACT</name>
<proteinExistence type="predicted"/>
<dbReference type="Pfam" id="PF13489">
    <property type="entry name" value="Methyltransf_23"/>
    <property type="match status" value="1"/>
</dbReference>
<dbReference type="InterPro" id="IPR029063">
    <property type="entry name" value="SAM-dependent_MTases_sf"/>
</dbReference>
<comment type="caution">
    <text evidence="4">The sequence shown here is derived from an EMBL/GenBank/DDBJ whole genome shotgun (WGS) entry which is preliminary data.</text>
</comment>
<dbReference type="GO" id="GO:0008168">
    <property type="term" value="F:methyltransferase activity"/>
    <property type="evidence" value="ECO:0007669"/>
    <property type="project" value="UniProtKB-KW"/>
</dbReference>
<evidence type="ECO:0000256" key="3">
    <source>
        <dbReference type="ARBA" id="ARBA00022691"/>
    </source>
</evidence>
<dbReference type="CDD" id="cd02440">
    <property type="entry name" value="AdoMet_MTases"/>
    <property type="match status" value="1"/>
</dbReference>
<protein>
    <submittedName>
        <fullName evidence="4">Class I SAM-dependent methyltransferase</fullName>
    </submittedName>
</protein>
<reference evidence="4" key="1">
    <citation type="submission" date="2020-09" db="EMBL/GenBank/DDBJ databases">
        <title>Pelagicoccus enzymogenes sp. nov. with an EPS production, isolated from marine sediment.</title>
        <authorList>
            <person name="Feng X."/>
        </authorList>
    </citation>
    <scope>NUCLEOTIDE SEQUENCE</scope>
    <source>
        <strain evidence="4">NFK12</strain>
    </source>
</reference>
<evidence type="ECO:0000313" key="5">
    <source>
        <dbReference type="Proteomes" id="UP000622317"/>
    </source>
</evidence>
<accession>A0A927IGB7</accession>
<organism evidence="4 5">
    <name type="scientific">Pelagicoccus enzymogenes</name>
    <dbReference type="NCBI Taxonomy" id="2773457"/>
    <lineage>
        <taxon>Bacteria</taxon>
        <taxon>Pseudomonadati</taxon>
        <taxon>Verrucomicrobiota</taxon>
        <taxon>Opitutia</taxon>
        <taxon>Puniceicoccales</taxon>
        <taxon>Pelagicoccaceae</taxon>
        <taxon>Pelagicoccus</taxon>
    </lineage>
</organism>
<evidence type="ECO:0000256" key="2">
    <source>
        <dbReference type="ARBA" id="ARBA00022679"/>
    </source>
</evidence>
<dbReference type="Proteomes" id="UP000622317">
    <property type="component" value="Unassembled WGS sequence"/>
</dbReference>
<dbReference type="GO" id="GO:0032259">
    <property type="term" value="P:methylation"/>
    <property type="evidence" value="ECO:0007669"/>
    <property type="project" value="UniProtKB-KW"/>
</dbReference>
<evidence type="ECO:0000256" key="1">
    <source>
        <dbReference type="ARBA" id="ARBA00022603"/>
    </source>
</evidence>
<dbReference type="SUPFAM" id="SSF53335">
    <property type="entry name" value="S-adenosyl-L-methionine-dependent methyltransferases"/>
    <property type="match status" value="1"/>
</dbReference>
<dbReference type="AlphaFoldDB" id="A0A927IGB7"/>
<dbReference type="Gene3D" id="2.20.130.10">
    <property type="entry name" value="CAC2371-like domains"/>
    <property type="match status" value="1"/>
</dbReference>
<dbReference type="PANTHER" id="PTHR43464:SF19">
    <property type="entry name" value="UBIQUINONE BIOSYNTHESIS O-METHYLTRANSFERASE, MITOCHONDRIAL"/>
    <property type="match status" value="1"/>
</dbReference>